<sequence>MLFLSIYLLHAAYANPVDPAVTSVPATSSPPPASSLSYAPTISAIPEGPPASIAKSYSTLEIYAAPAGPRATQTAGYCNATAPPATKRTVAYYVTDHGNAVVDGDIIFGTEAQLLAAAVRASKDKRAFSEISSSPKKWPGGIVYYKWDTNLPATHKNYFLAGAAEWTNRLPFLQFKEDPNNLSGIARTVKAASGNRSPIGCCGGDIELCPSCNPRSARHEIGHTLGLYHEHQRPDRGTYVNFVCNASPCSPIVTANLAALSGTGLNWAGSYDLNSLMHYGDGCIPAGSAPPTPNECFSIVPRGGVVFNGPAQYPSKLDTQRVCELYYEDCHSICGDGILTPGVEDCDDGNNVEGDSCPANCKGGPKCVPTCDPLPPNNLCGTRATCTVFNPSTTFPHSGQTFCMCQAGYRGTGLDLSGNDQYRVTWSNGFGGQTHRVFVRPGQACEQLCGDNNCSEVPIKDTCR</sequence>
<evidence type="ECO:0000313" key="13">
    <source>
        <dbReference type="Proteomes" id="UP000244855"/>
    </source>
</evidence>
<gene>
    <name evidence="12" type="ORF">DM02DRAFT_628777</name>
</gene>
<dbReference type="InterPro" id="IPR024079">
    <property type="entry name" value="MetalloPept_cat_dom_sf"/>
</dbReference>
<feature type="binding site" evidence="9">
    <location>
        <position position="229"/>
    </location>
    <ligand>
        <name>Zn(2+)</name>
        <dbReference type="ChEBI" id="CHEBI:29105"/>
        <note>catalytic</note>
    </ligand>
</feature>
<evidence type="ECO:0000259" key="11">
    <source>
        <dbReference type="PROSITE" id="PS51864"/>
    </source>
</evidence>
<name>A0A2V1DS57_9PLEO</name>
<dbReference type="EMBL" id="KZ805378">
    <property type="protein sequence ID" value="PVI00150.1"/>
    <property type="molecule type" value="Genomic_DNA"/>
</dbReference>
<dbReference type="NCBIfam" id="TIGR02232">
    <property type="entry name" value="myxo_disulf_rpt"/>
    <property type="match status" value="1"/>
</dbReference>
<keyword evidence="4" id="KW-0677">Repeat</keyword>
<dbReference type="EC" id="3.4.24.-" evidence="10"/>
<keyword evidence="7 9" id="KW-0482">Metalloprotease</keyword>
<proteinExistence type="predicted"/>
<dbReference type="Pfam" id="PF01400">
    <property type="entry name" value="Astacin"/>
    <property type="match status" value="1"/>
</dbReference>
<keyword evidence="2 9" id="KW-0479">Metal-binding</keyword>
<evidence type="ECO:0000313" key="12">
    <source>
        <dbReference type="EMBL" id="PVI00150.1"/>
    </source>
</evidence>
<reference evidence="12 13" key="1">
    <citation type="journal article" date="2018" name="Sci. Rep.">
        <title>Comparative genomics provides insights into the lifestyle and reveals functional heterogeneity of dark septate endophytic fungi.</title>
        <authorList>
            <person name="Knapp D.G."/>
            <person name="Nemeth J.B."/>
            <person name="Barry K."/>
            <person name="Hainaut M."/>
            <person name="Henrissat B."/>
            <person name="Johnson J."/>
            <person name="Kuo A."/>
            <person name="Lim J.H.P."/>
            <person name="Lipzen A."/>
            <person name="Nolan M."/>
            <person name="Ohm R.A."/>
            <person name="Tamas L."/>
            <person name="Grigoriev I.V."/>
            <person name="Spatafora J.W."/>
            <person name="Nagy L.G."/>
            <person name="Kovacs G.M."/>
        </authorList>
    </citation>
    <scope>NUCLEOTIDE SEQUENCE [LARGE SCALE GENOMIC DNA]</scope>
    <source>
        <strain evidence="12 13">DSE2036</strain>
    </source>
</reference>
<evidence type="ECO:0000256" key="5">
    <source>
        <dbReference type="ARBA" id="ARBA00022801"/>
    </source>
</evidence>
<accession>A0A2V1DS57</accession>
<dbReference type="InterPro" id="IPR001506">
    <property type="entry name" value="Peptidase_M12A"/>
</dbReference>
<dbReference type="InterPro" id="IPR006026">
    <property type="entry name" value="Peptidase_Metallo"/>
</dbReference>
<dbReference type="GO" id="GO:0006508">
    <property type="term" value="P:proteolysis"/>
    <property type="evidence" value="ECO:0007669"/>
    <property type="project" value="UniProtKB-KW"/>
</dbReference>
<keyword evidence="5 9" id="KW-0378">Hydrolase</keyword>
<dbReference type="AlphaFoldDB" id="A0A2V1DS57"/>
<evidence type="ECO:0000256" key="8">
    <source>
        <dbReference type="ARBA" id="ARBA00023157"/>
    </source>
</evidence>
<dbReference type="GO" id="GO:0004222">
    <property type="term" value="F:metalloendopeptidase activity"/>
    <property type="evidence" value="ECO:0007669"/>
    <property type="project" value="UniProtKB-UniRule"/>
</dbReference>
<dbReference type="PROSITE" id="PS51864">
    <property type="entry name" value="ASTACIN"/>
    <property type="match status" value="1"/>
</dbReference>
<dbReference type="GO" id="GO:0008270">
    <property type="term" value="F:zinc ion binding"/>
    <property type="evidence" value="ECO:0007669"/>
    <property type="project" value="UniProtKB-UniRule"/>
</dbReference>
<evidence type="ECO:0000256" key="9">
    <source>
        <dbReference type="PROSITE-ProRule" id="PRU01211"/>
    </source>
</evidence>
<dbReference type="OrthoDB" id="291007at2759"/>
<evidence type="ECO:0000256" key="4">
    <source>
        <dbReference type="ARBA" id="ARBA00022737"/>
    </source>
</evidence>
<dbReference type="SMART" id="SM00235">
    <property type="entry name" value="ZnMc"/>
    <property type="match status" value="1"/>
</dbReference>
<comment type="caution">
    <text evidence="9">Lacks conserved residue(s) required for the propagation of feature annotation.</text>
</comment>
<dbReference type="Pfam" id="PF13948">
    <property type="entry name" value="DUF4215"/>
    <property type="match status" value="1"/>
</dbReference>
<feature type="active site" evidence="9">
    <location>
        <position position="220"/>
    </location>
</feature>
<evidence type="ECO:0000256" key="7">
    <source>
        <dbReference type="ARBA" id="ARBA00023049"/>
    </source>
</evidence>
<feature type="binding site" evidence="9">
    <location>
        <position position="219"/>
    </location>
    <ligand>
        <name>Zn(2+)</name>
        <dbReference type="ChEBI" id="CHEBI:29105"/>
        <note>catalytic</note>
    </ligand>
</feature>
<feature type="domain" description="Peptidase M12A" evidence="11">
    <location>
        <begin position="129"/>
        <end position="331"/>
    </location>
</feature>
<keyword evidence="1 9" id="KW-0645">Protease</keyword>
<evidence type="ECO:0000256" key="6">
    <source>
        <dbReference type="ARBA" id="ARBA00022833"/>
    </source>
</evidence>
<dbReference type="Gene3D" id="3.40.390.10">
    <property type="entry name" value="Collagenase (Catalytic Domain)"/>
    <property type="match status" value="1"/>
</dbReference>
<dbReference type="PANTHER" id="PTHR10127">
    <property type="entry name" value="DISCOIDIN, CUB, EGF, LAMININ , AND ZINC METALLOPROTEASE DOMAIN CONTAINING"/>
    <property type="match status" value="1"/>
</dbReference>
<organism evidence="12 13">
    <name type="scientific">Periconia macrospinosa</name>
    <dbReference type="NCBI Taxonomy" id="97972"/>
    <lineage>
        <taxon>Eukaryota</taxon>
        <taxon>Fungi</taxon>
        <taxon>Dikarya</taxon>
        <taxon>Ascomycota</taxon>
        <taxon>Pezizomycotina</taxon>
        <taxon>Dothideomycetes</taxon>
        <taxon>Pleosporomycetidae</taxon>
        <taxon>Pleosporales</taxon>
        <taxon>Massarineae</taxon>
        <taxon>Periconiaceae</taxon>
        <taxon>Periconia</taxon>
    </lineage>
</organism>
<dbReference type="Proteomes" id="UP000244855">
    <property type="component" value="Unassembled WGS sequence"/>
</dbReference>
<comment type="cofactor">
    <cofactor evidence="9 10">
        <name>Zn(2+)</name>
        <dbReference type="ChEBI" id="CHEBI:29105"/>
    </cofactor>
    <text evidence="9 10">Binds 1 zinc ion per subunit.</text>
</comment>
<dbReference type="InterPro" id="IPR011936">
    <property type="entry name" value="Myxo_disulph_rpt"/>
</dbReference>
<dbReference type="SUPFAM" id="SSF55486">
    <property type="entry name" value="Metalloproteases ('zincins'), catalytic domain"/>
    <property type="match status" value="1"/>
</dbReference>
<dbReference type="PRINTS" id="PR00480">
    <property type="entry name" value="ASTACIN"/>
</dbReference>
<evidence type="ECO:0000256" key="3">
    <source>
        <dbReference type="ARBA" id="ARBA00022729"/>
    </source>
</evidence>
<evidence type="ECO:0000256" key="2">
    <source>
        <dbReference type="ARBA" id="ARBA00022723"/>
    </source>
</evidence>
<feature type="binding site" evidence="9">
    <location>
        <position position="223"/>
    </location>
    <ligand>
        <name>Zn(2+)</name>
        <dbReference type="ChEBI" id="CHEBI:29105"/>
        <note>catalytic</note>
    </ligand>
</feature>
<keyword evidence="8" id="KW-1015">Disulfide bond</keyword>
<evidence type="ECO:0000256" key="1">
    <source>
        <dbReference type="ARBA" id="ARBA00022670"/>
    </source>
</evidence>
<dbReference type="STRING" id="97972.A0A2V1DS57"/>
<keyword evidence="3" id="KW-0732">Signal</keyword>
<protein>
    <recommendedName>
        <fullName evidence="10">Metalloendopeptidase</fullName>
        <ecNumber evidence="10">3.4.24.-</ecNumber>
    </recommendedName>
</protein>
<evidence type="ECO:0000256" key="10">
    <source>
        <dbReference type="RuleBase" id="RU361183"/>
    </source>
</evidence>
<keyword evidence="6 9" id="KW-0862">Zinc</keyword>
<keyword evidence="13" id="KW-1185">Reference proteome</keyword>
<dbReference type="PANTHER" id="PTHR10127:SF780">
    <property type="entry name" value="METALLOENDOPEPTIDASE"/>
    <property type="match status" value="1"/>
</dbReference>